<sequence length="112" mass="12307">MGKTIGKLHALLIEYEKGLSKKAATPQVMVIQGGRIQKPNKKSLNAKAKVGNSIRNCPAYLAELIKKKKQVCTTSSSDMFLVYGGNPEAELRVDCYCDAGFEIDRDDIKSQT</sequence>
<protein>
    <recommendedName>
        <fullName evidence="2">Zinc finger, CCHC-type</fullName>
    </recommendedName>
</protein>
<dbReference type="EMBL" id="BKCJ010124941">
    <property type="protein sequence ID" value="GEX70821.1"/>
    <property type="molecule type" value="Genomic_DNA"/>
</dbReference>
<gene>
    <name evidence="1" type="ORF">Tci_342796</name>
</gene>
<proteinExistence type="predicted"/>
<organism evidence="1">
    <name type="scientific">Tanacetum cinerariifolium</name>
    <name type="common">Dalmatian daisy</name>
    <name type="synonym">Chrysanthemum cinerariifolium</name>
    <dbReference type="NCBI Taxonomy" id="118510"/>
    <lineage>
        <taxon>Eukaryota</taxon>
        <taxon>Viridiplantae</taxon>
        <taxon>Streptophyta</taxon>
        <taxon>Embryophyta</taxon>
        <taxon>Tracheophyta</taxon>
        <taxon>Spermatophyta</taxon>
        <taxon>Magnoliopsida</taxon>
        <taxon>eudicotyledons</taxon>
        <taxon>Gunneridae</taxon>
        <taxon>Pentapetalae</taxon>
        <taxon>asterids</taxon>
        <taxon>campanulids</taxon>
        <taxon>Asterales</taxon>
        <taxon>Asteraceae</taxon>
        <taxon>Asteroideae</taxon>
        <taxon>Anthemideae</taxon>
        <taxon>Anthemidinae</taxon>
        <taxon>Tanacetum</taxon>
    </lineage>
</organism>
<evidence type="ECO:0000313" key="1">
    <source>
        <dbReference type="EMBL" id="GEX70821.1"/>
    </source>
</evidence>
<accession>A0A699HDG6</accession>
<reference evidence="1" key="1">
    <citation type="journal article" date="2019" name="Sci. Rep.">
        <title>Draft genome of Tanacetum cinerariifolium, the natural source of mosquito coil.</title>
        <authorList>
            <person name="Yamashiro T."/>
            <person name="Shiraishi A."/>
            <person name="Satake H."/>
            <person name="Nakayama K."/>
        </authorList>
    </citation>
    <scope>NUCLEOTIDE SEQUENCE</scope>
</reference>
<name>A0A699HDG6_TANCI</name>
<dbReference type="AlphaFoldDB" id="A0A699HDG6"/>
<evidence type="ECO:0008006" key="2">
    <source>
        <dbReference type="Google" id="ProtNLM"/>
    </source>
</evidence>
<comment type="caution">
    <text evidence="1">The sequence shown here is derived from an EMBL/GenBank/DDBJ whole genome shotgun (WGS) entry which is preliminary data.</text>
</comment>